<feature type="transmembrane region" description="Helical" evidence="1">
    <location>
        <begin position="90"/>
        <end position="109"/>
    </location>
</feature>
<geneLocation type="plasmid" evidence="3">
    <name>psms7</name>
</geneLocation>
<keyword evidence="1" id="KW-0472">Membrane</keyword>
<dbReference type="AlphaFoldDB" id="A0A221V4B0"/>
<dbReference type="RefSeq" id="WP_093980798.1">
    <property type="nucleotide sequence ID" value="NZ_CP022516.1"/>
</dbReference>
<dbReference type="KEGG" id="aalg:AREALGSMS7_05062"/>
<feature type="transmembrane region" description="Helical" evidence="1">
    <location>
        <begin position="64"/>
        <end position="83"/>
    </location>
</feature>
<keyword evidence="1" id="KW-0812">Transmembrane</keyword>
<sequence>MTQKYTQLFVRITIATAFLSAVADRIGLWGAPGSKYASWGNWENFMAYSNQLNFFAPDLLKEPLAILATLLEVVFAVLLLIGYKTKTTAKLSGLLLILFAVTMTVAFGIKSTFTYSVWIGAGACFLLANMETYYCSLDNYLKKVNYGTENQHSGVRA</sequence>
<evidence type="ECO:0000256" key="1">
    <source>
        <dbReference type="SAM" id="Phobius"/>
    </source>
</evidence>
<feature type="transmembrane region" description="Helical" evidence="1">
    <location>
        <begin position="115"/>
        <end position="134"/>
    </location>
</feature>
<evidence type="ECO:0000313" key="3">
    <source>
        <dbReference type="Proteomes" id="UP000204551"/>
    </source>
</evidence>
<gene>
    <name evidence="2" type="ORF">AREALGSMS7_05062</name>
</gene>
<dbReference type="EMBL" id="CP022516">
    <property type="protein sequence ID" value="ASO08434.1"/>
    <property type="molecule type" value="Genomic_DNA"/>
</dbReference>
<keyword evidence="1" id="KW-1133">Transmembrane helix</keyword>
<dbReference type="Proteomes" id="UP000204551">
    <property type="component" value="Plasmid pSMS7"/>
</dbReference>
<proteinExistence type="predicted"/>
<evidence type="ECO:0000313" key="2">
    <source>
        <dbReference type="EMBL" id="ASO08434.1"/>
    </source>
</evidence>
<protein>
    <submittedName>
        <fullName evidence="2">DoxX family protein</fullName>
    </submittedName>
</protein>
<organism evidence="2 3">
    <name type="scientific">Arenibacter algicola</name>
    <dbReference type="NCBI Taxonomy" id="616991"/>
    <lineage>
        <taxon>Bacteria</taxon>
        <taxon>Pseudomonadati</taxon>
        <taxon>Bacteroidota</taxon>
        <taxon>Flavobacteriia</taxon>
        <taxon>Flavobacteriales</taxon>
        <taxon>Flavobacteriaceae</taxon>
        <taxon>Arenibacter</taxon>
    </lineage>
</organism>
<reference evidence="2 3" key="1">
    <citation type="submission" date="2017-07" db="EMBL/GenBank/DDBJ databases">
        <title>Genome Sequence of Arenibacter algicola Strain SMS7 Isolated from a culture of the Diatom Skeletonema marinoi.</title>
        <authorList>
            <person name="Topel M."/>
            <person name="Pinder M.I.M."/>
            <person name="Johansson O.N."/>
            <person name="Kourtchenko O."/>
            <person name="Godhe A."/>
            <person name="Clarke A.K."/>
        </authorList>
    </citation>
    <scope>NUCLEOTIDE SEQUENCE [LARGE SCALE GENOMIC DNA]</scope>
    <source>
        <strain evidence="2 3">SMS7</strain>
        <plasmid evidence="3">Plasmid psms7</plasmid>
    </source>
</reference>
<keyword evidence="2" id="KW-0614">Plasmid</keyword>
<accession>A0A221V4B0</accession>
<name>A0A221V4B0_9FLAO</name>